<protein>
    <submittedName>
        <fullName evidence="1">Uncharacterized protein</fullName>
    </submittedName>
</protein>
<comment type="caution">
    <text evidence="1">The sequence shown here is derived from an EMBL/GenBank/DDBJ whole genome shotgun (WGS) entry which is preliminary data.</text>
</comment>
<gene>
    <name evidence="1" type="ORF">S03H2_58239</name>
</gene>
<reference evidence="1" key="1">
    <citation type="journal article" date="2014" name="Front. Microbiol.">
        <title>High frequency of phylogenetically diverse reductive dehalogenase-homologous genes in deep subseafloor sedimentary metagenomes.</title>
        <authorList>
            <person name="Kawai M."/>
            <person name="Futagami T."/>
            <person name="Toyoda A."/>
            <person name="Takaki Y."/>
            <person name="Nishi S."/>
            <person name="Hori S."/>
            <person name="Arai W."/>
            <person name="Tsubouchi T."/>
            <person name="Morono Y."/>
            <person name="Uchiyama I."/>
            <person name="Ito T."/>
            <person name="Fujiyama A."/>
            <person name="Inagaki F."/>
            <person name="Takami H."/>
        </authorList>
    </citation>
    <scope>NUCLEOTIDE SEQUENCE</scope>
    <source>
        <strain evidence="1">Expedition CK06-06</strain>
    </source>
</reference>
<organism evidence="1">
    <name type="scientific">marine sediment metagenome</name>
    <dbReference type="NCBI Taxonomy" id="412755"/>
    <lineage>
        <taxon>unclassified sequences</taxon>
        <taxon>metagenomes</taxon>
        <taxon>ecological metagenomes</taxon>
    </lineage>
</organism>
<name>X1KZC2_9ZZZZ</name>
<proteinExistence type="predicted"/>
<sequence length="39" mass="4558">ILAKKRKKSKELYLYLSVFFHLLKKHNSIGIVNVTDKIA</sequence>
<dbReference type="AlphaFoldDB" id="X1KZC2"/>
<evidence type="ECO:0000313" key="1">
    <source>
        <dbReference type="EMBL" id="GAH87308.1"/>
    </source>
</evidence>
<feature type="non-terminal residue" evidence="1">
    <location>
        <position position="1"/>
    </location>
</feature>
<accession>X1KZC2</accession>
<dbReference type="EMBL" id="BARU01037364">
    <property type="protein sequence ID" value="GAH87308.1"/>
    <property type="molecule type" value="Genomic_DNA"/>
</dbReference>